<dbReference type="NCBIfam" id="NF041644">
    <property type="entry name" value="CBO0543_fam"/>
    <property type="match status" value="1"/>
</dbReference>
<reference evidence="3 4" key="1">
    <citation type="submission" date="2020-01" db="EMBL/GenBank/DDBJ databases">
        <title>Whole genome sequence of Heliobacterium gestii DSM 11169.</title>
        <authorList>
            <person name="Kyndt J.A."/>
            <person name="Meyer T.E."/>
        </authorList>
    </citation>
    <scope>NUCLEOTIDE SEQUENCE [LARGE SCALE GENOMIC DNA]</scope>
    <source>
        <strain evidence="3 4">DSM 11169</strain>
    </source>
</reference>
<keyword evidence="2" id="KW-0472">Membrane</keyword>
<feature type="transmembrane region" description="Helical" evidence="2">
    <location>
        <begin position="26"/>
        <end position="45"/>
    </location>
</feature>
<sequence>MTYYDQLQAQLNLWQITLSRWNAEELYSISWWSLIGVMVIAYAIWWKIVDKKSLRNILLFGSFIAVANTVFDSTIITMGLWGYKTKLIPTIPSTFPFDYTVIPLLAMTIYQFFPTWDKFFVGIAIVKAIFVFGVIPLLVHFQIMALHGVNLFFVYAGMVAIPTAAKFVIDLVIHKEHATEMKEPTRSLSSLSPIPAKRPGEDH</sequence>
<evidence type="ECO:0000313" key="4">
    <source>
        <dbReference type="Proteomes" id="UP000471031"/>
    </source>
</evidence>
<organism evidence="3 4">
    <name type="scientific">Heliomicrobium gestii</name>
    <name type="common">Heliobacterium gestii</name>
    <dbReference type="NCBI Taxonomy" id="2699"/>
    <lineage>
        <taxon>Bacteria</taxon>
        <taxon>Bacillati</taxon>
        <taxon>Bacillota</taxon>
        <taxon>Clostridia</taxon>
        <taxon>Eubacteriales</taxon>
        <taxon>Heliobacteriaceae</taxon>
        <taxon>Heliomicrobium</taxon>
    </lineage>
</organism>
<feature type="region of interest" description="Disordered" evidence="1">
    <location>
        <begin position="183"/>
        <end position="203"/>
    </location>
</feature>
<evidence type="ECO:0000256" key="1">
    <source>
        <dbReference type="SAM" id="MobiDB-lite"/>
    </source>
</evidence>
<gene>
    <name evidence="3" type="ORF">GTO89_02595</name>
</gene>
<name>A0A845L5N3_HELGE</name>
<feature type="transmembrane region" description="Helical" evidence="2">
    <location>
        <begin position="120"/>
        <end position="139"/>
    </location>
</feature>
<feature type="transmembrane region" description="Helical" evidence="2">
    <location>
        <begin position="151"/>
        <end position="173"/>
    </location>
</feature>
<accession>A0A845L5N3</accession>
<evidence type="ECO:0000256" key="2">
    <source>
        <dbReference type="SAM" id="Phobius"/>
    </source>
</evidence>
<dbReference type="EMBL" id="WXEX01000002">
    <property type="protein sequence ID" value="MZP41922.1"/>
    <property type="molecule type" value="Genomic_DNA"/>
</dbReference>
<dbReference type="AlphaFoldDB" id="A0A845L5N3"/>
<dbReference type="RefSeq" id="WP_161260515.1">
    <property type="nucleotide sequence ID" value="NZ_JAFBDC010000002.1"/>
</dbReference>
<dbReference type="InterPro" id="IPR048147">
    <property type="entry name" value="CBO0543-like"/>
</dbReference>
<keyword evidence="2" id="KW-1133">Transmembrane helix</keyword>
<dbReference type="OrthoDB" id="1679483at2"/>
<feature type="transmembrane region" description="Helical" evidence="2">
    <location>
        <begin position="95"/>
        <end position="113"/>
    </location>
</feature>
<keyword evidence="2" id="KW-0812">Transmembrane</keyword>
<feature type="transmembrane region" description="Helical" evidence="2">
    <location>
        <begin position="57"/>
        <end position="83"/>
    </location>
</feature>
<evidence type="ECO:0000313" key="3">
    <source>
        <dbReference type="EMBL" id="MZP41922.1"/>
    </source>
</evidence>
<proteinExistence type="predicted"/>
<comment type="caution">
    <text evidence="3">The sequence shown here is derived from an EMBL/GenBank/DDBJ whole genome shotgun (WGS) entry which is preliminary data.</text>
</comment>
<keyword evidence="4" id="KW-1185">Reference proteome</keyword>
<dbReference type="Proteomes" id="UP000471031">
    <property type="component" value="Unassembled WGS sequence"/>
</dbReference>
<protein>
    <submittedName>
        <fullName evidence="3">Uncharacterized protein</fullName>
    </submittedName>
</protein>